<dbReference type="AlphaFoldDB" id="F8L4J0"/>
<dbReference type="Proteomes" id="UP000000496">
    <property type="component" value="Chromosome gsn.131"/>
</dbReference>
<dbReference type="eggNOG" id="ENOG50347ZJ">
    <property type="taxonomic scope" value="Bacteria"/>
</dbReference>
<proteinExistence type="predicted"/>
<keyword evidence="3" id="KW-1185">Reference proteome</keyword>
<gene>
    <name evidence="2" type="ordered locus">SNE_A23650</name>
</gene>
<dbReference type="HOGENOM" id="CLU_1488094_0_0_0"/>
<dbReference type="EMBL" id="FR872582">
    <property type="protein sequence ID" value="CCB90242.1"/>
    <property type="molecule type" value="Genomic_DNA"/>
</dbReference>
<evidence type="ECO:0000256" key="1">
    <source>
        <dbReference type="SAM" id="Phobius"/>
    </source>
</evidence>
<feature type="transmembrane region" description="Helical" evidence="1">
    <location>
        <begin position="7"/>
        <end position="23"/>
    </location>
</feature>
<keyword evidence="1" id="KW-1133">Transmembrane helix</keyword>
<keyword evidence="1" id="KW-0812">Transmembrane</keyword>
<evidence type="ECO:0000313" key="3">
    <source>
        <dbReference type="Proteomes" id="UP000000496"/>
    </source>
</evidence>
<dbReference type="OrthoDB" id="22760at2"/>
<keyword evidence="1" id="KW-0472">Membrane</keyword>
<protein>
    <submittedName>
        <fullName evidence="2">Uncharacterized protein</fullName>
    </submittedName>
</protein>
<reference key="1">
    <citation type="journal article" date="2011" name="Mol. Biol. Evol.">
        <title>Unity in variety -- the pan-genome of the Chlamydiae.</title>
        <authorList>
            <person name="Collingro A."/>
            <person name="Tischler P."/>
            <person name="Weinmaier T."/>
            <person name="Penz T."/>
            <person name="Heinz E."/>
            <person name="Brunham R.C."/>
            <person name="Read T.D."/>
            <person name="Bavoil P.M."/>
            <person name="Sachse K."/>
            <person name="Kahane S."/>
            <person name="Friedman M.G."/>
            <person name="Rattei T."/>
            <person name="Myers G.S.A."/>
            <person name="Horn M."/>
        </authorList>
    </citation>
    <scope>NUCLEOTIDE SEQUENCE</scope>
    <source>
        <strain>Z</strain>
    </source>
</reference>
<name>F8L4J0_SIMNZ</name>
<accession>F8L4J0</accession>
<organism evidence="2 3">
    <name type="scientific">Simkania negevensis (strain ATCC VR-1471 / DSM 27360 / Z)</name>
    <dbReference type="NCBI Taxonomy" id="331113"/>
    <lineage>
        <taxon>Bacteria</taxon>
        <taxon>Pseudomonadati</taxon>
        <taxon>Chlamydiota</taxon>
        <taxon>Chlamydiia</taxon>
        <taxon>Parachlamydiales</taxon>
        <taxon>Simkaniaceae</taxon>
        <taxon>Simkania</taxon>
    </lineage>
</organism>
<dbReference type="STRING" id="331113.SNE_A23650"/>
<evidence type="ECO:0000313" key="2">
    <source>
        <dbReference type="EMBL" id="CCB90242.1"/>
    </source>
</evidence>
<reference evidence="2 3" key="2">
    <citation type="journal article" date="2011" name="Mol. Biol. Evol.">
        <title>Unity in variety--the pan-genome of the Chlamydiae.</title>
        <authorList>
            <person name="Collingro A."/>
            <person name="Tischler P."/>
            <person name="Weinmaier T."/>
            <person name="Penz T."/>
            <person name="Heinz E."/>
            <person name="Brunham R.C."/>
            <person name="Read T.D."/>
            <person name="Bavoil P.M."/>
            <person name="Sachse K."/>
            <person name="Kahane S."/>
            <person name="Friedman M.G."/>
            <person name="Rattei T."/>
            <person name="Myers G.S."/>
            <person name="Horn M."/>
        </authorList>
    </citation>
    <scope>NUCLEOTIDE SEQUENCE [LARGE SCALE GENOMIC DNA]</scope>
    <source>
        <strain evidence="3">ATCC VR-1471 / Z</strain>
    </source>
</reference>
<dbReference type="KEGG" id="sng:SNE_A23650"/>
<dbReference type="RefSeq" id="WP_013944707.1">
    <property type="nucleotide sequence ID" value="NC_015713.1"/>
</dbReference>
<sequence length="188" mass="21843">MTVNKRLIIVSFILIPIVSWIFISGTKMEYVIPEYEKISDKITAKTAKKLSKKYQLDPVGSGGSMMHDVEMLALSFNCYRPLSIDESRELVINCVNEYLKSVNENEEIRPYLHNYPFTEQNIQVIIFFFGDKNFQKISPGKVNGVSAVKEQVRYYTDSIEDEYKLETLHQETYEEALRIVKEQGRLNP</sequence>